<accession>A0A6A4W897</accession>
<organism evidence="2 3">
    <name type="scientific">Amphibalanus amphitrite</name>
    <name type="common">Striped barnacle</name>
    <name type="synonym">Balanus amphitrite</name>
    <dbReference type="NCBI Taxonomy" id="1232801"/>
    <lineage>
        <taxon>Eukaryota</taxon>
        <taxon>Metazoa</taxon>
        <taxon>Ecdysozoa</taxon>
        <taxon>Arthropoda</taxon>
        <taxon>Crustacea</taxon>
        <taxon>Multicrustacea</taxon>
        <taxon>Cirripedia</taxon>
        <taxon>Thoracica</taxon>
        <taxon>Thoracicalcarea</taxon>
        <taxon>Balanomorpha</taxon>
        <taxon>Balanoidea</taxon>
        <taxon>Balanidae</taxon>
        <taxon>Amphibalaninae</taxon>
        <taxon>Amphibalanus</taxon>
    </lineage>
</organism>
<dbReference type="Proteomes" id="UP000440578">
    <property type="component" value="Unassembled WGS sequence"/>
</dbReference>
<proteinExistence type="predicted"/>
<evidence type="ECO:0000313" key="2">
    <source>
        <dbReference type="EMBL" id="KAF0302253.1"/>
    </source>
</evidence>
<sequence>MAKNATPEKMKYDLKKISQSGSTAENFSDIKAGQPSTSDHDAMYELGPCRWQAPWTGGDEPAAQRVPEVSPAPGRLSGAAHRPPPLLRVEPCATPGFVTLWVMPEVGCAHDSPLPLSAATVRQLMFNMQRVKHKLEELHHHHWTVGGTSTDRVRSTAAVDMVSCFHLPVWPAAEFRTRHRANQFPPAAARDDICRFGVHHRAHWSQRQLHRTV</sequence>
<feature type="region of interest" description="Disordered" evidence="1">
    <location>
        <begin position="1"/>
        <end position="41"/>
    </location>
</feature>
<gene>
    <name evidence="2" type="ORF">FJT64_025668</name>
</gene>
<protein>
    <submittedName>
        <fullName evidence="2">Uncharacterized protein</fullName>
    </submittedName>
</protein>
<dbReference type="EMBL" id="VIIS01001078">
    <property type="protein sequence ID" value="KAF0302253.1"/>
    <property type="molecule type" value="Genomic_DNA"/>
</dbReference>
<comment type="caution">
    <text evidence="2">The sequence shown here is derived from an EMBL/GenBank/DDBJ whole genome shotgun (WGS) entry which is preliminary data.</text>
</comment>
<evidence type="ECO:0000256" key="1">
    <source>
        <dbReference type="SAM" id="MobiDB-lite"/>
    </source>
</evidence>
<name>A0A6A4W897_AMPAM</name>
<feature type="compositionally biased region" description="Polar residues" evidence="1">
    <location>
        <begin position="17"/>
        <end position="26"/>
    </location>
</feature>
<evidence type="ECO:0000313" key="3">
    <source>
        <dbReference type="Proteomes" id="UP000440578"/>
    </source>
</evidence>
<dbReference type="AlphaFoldDB" id="A0A6A4W897"/>
<keyword evidence="3" id="KW-1185">Reference proteome</keyword>
<reference evidence="2 3" key="1">
    <citation type="submission" date="2019-07" db="EMBL/GenBank/DDBJ databases">
        <title>Draft genome assembly of a fouling barnacle, Amphibalanus amphitrite (Darwin, 1854): The first reference genome for Thecostraca.</title>
        <authorList>
            <person name="Kim W."/>
        </authorList>
    </citation>
    <scope>NUCLEOTIDE SEQUENCE [LARGE SCALE GENOMIC DNA]</scope>
    <source>
        <strain evidence="2">SNU_AA5</strain>
        <tissue evidence="2">Soma without cirri and trophi</tissue>
    </source>
</reference>
<feature type="compositionally biased region" description="Basic and acidic residues" evidence="1">
    <location>
        <begin position="1"/>
        <end position="16"/>
    </location>
</feature>